<sequence>MMRISWTEESPNELVLKEAYLERSVIKTIRRRQLQVEQDLCNLLDFSSGMRLIIFMVPLVTGLVLDYSSRLCLDHVAPFELVNTLSFCTNSEYGTTGCCTAASDQHIKDRYDYIQTKASSAEWSRCQSFVKEILCLRCSPFAGGIFDHSRSFPGLCTSYCNEFYDKCRNLLWFLDPTLARVSALDSRDGFCQRIAVDDAYCYPDVASSPPDPEPVPSPRCVCLQPTDRWLSMPLWAGHANDGSGRLFVIEQRGRVRILDTNTGRWKTDLFLDITDQVLITPTKGDERGLLSLAFHPDHASNRRFFLFYALERDTEEELPEEYQGRLFSFTFKVRVSEMLVREDNRDQADLTTEKIILEVFQPFQYHNGGALLFGTDGYLYASFGDGGGGGDPFESSQNKTLLHGSVVRLDVDSDTSQPYTIPPNNPFVGQAGDRPEIFSYGLRNVWRCGVDRGENGTGAGRGRILCGDVGQEGYEEMNLLTPGGNFAWPAREGPACYNNDLCGQIGPEVHPAYYYGRSVGGSVTGGAFYRGCTNRGLEGLHIFGDYRSRSLFTMNETDGNWTTEMLPLCEGFCPPGTDAFLHGDVLSFGEDDQGEIYVLTDRLQSNVLPDGRMHRIVDPTERYDPSLCAVDRSQDERLRMPAQSFIYEIGRD</sequence>
<keyword evidence="6" id="KW-0325">Glycoprotein</keyword>
<dbReference type="PANTHER" id="PTHR19328">
    <property type="entry name" value="HEDGEHOG-INTERACTING PROTEIN"/>
    <property type="match status" value="1"/>
</dbReference>
<dbReference type="PANTHER" id="PTHR19328:SF75">
    <property type="entry name" value="ALDOSE SUGAR DEHYDROGENASE YLII"/>
    <property type="match status" value="1"/>
</dbReference>
<evidence type="ECO:0000256" key="5">
    <source>
        <dbReference type="ARBA" id="ARBA00023157"/>
    </source>
</evidence>
<proteinExistence type="inferred from homology"/>
<organism evidence="9 10">
    <name type="scientific">Plakobranchus ocellatus</name>
    <dbReference type="NCBI Taxonomy" id="259542"/>
    <lineage>
        <taxon>Eukaryota</taxon>
        <taxon>Metazoa</taxon>
        <taxon>Spiralia</taxon>
        <taxon>Lophotrochozoa</taxon>
        <taxon>Mollusca</taxon>
        <taxon>Gastropoda</taxon>
        <taxon>Heterobranchia</taxon>
        <taxon>Euthyneura</taxon>
        <taxon>Panpulmonata</taxon>
        <taxon>Sacoglossa</taxon>
        <taxon>Placobranchoidea</taxon>
        <taxon>Plakobranchidae</taxon>
        <taxon>Plakobranchus</taxon>
    </lineage>
</organism>
<evidence type="ECO:0000256" key="4">
    <source>
        <dbReference type="ARBA" id="ARBA00022729"/>
    </source>
</evidence>
<evidence type="ECO:0000259" key="8">
    <source>
        <dbReference type="Pfam" id="PF07995"/>
    </source>
</evidence>
<evidence type="ECO:0000313" key="10">
    <source>
        <dbReference type="Proteomes" id="UP000735302"/>
    </source>
</evidence>
<dbReference type="Proteomes" id="UP000735302">
    <property type="component" value="Unassembled WGS sequence"/>
</dbReference>
<keyword evidence="4" id="KW-0732">Signal</keyword>
<gene>
    <name evidence="9" type="ORF">PoB_004240400</name>
</gene>
<protein>
    <submittedName>
        <fullName evidence="9">Hhip-like protein 1 isoform x1</fullName>
    </submittedName>
</protein>
<dbReference type="Pfam" id="PF03024">
    <property type="entry name" value="Folate_rec"/>
    <property type="match status" value="1"/>
</dbReference>
<comment type="similarity">
    <text evidence="2">Belongs to the HHIP family.</text>
</comment>
<keyword evidence="10" id="KW-1185">Reference proteome</keyword>
<evidence type="ECO:0000256" key="2">
    <source>
        <dbReference type="ARBA" id="ARBA00010658"/>
    </source>
</evidence>
<reference evidence="9 10" key="1">
    <citation type="journal article" date="2021" name="Elife">
        <title>Chloroplast acquisition without the gene transfer in kleptoplastic sea slugs, Plakobranchus ocellatus.</title>
        <authorList>
            <person name="Maeda T."/>
            <person name="Takahashi S."/>
            <person name="Yoshida T."/>
            <person name="Shimamura S."/>
            <person name="Takaki Y."/>
            <person name="Nagai Y."/>
            <person name="Toyoda A."/>
            <person name="Suzuki Y."/>
            <person name="Arimoto A."/>
            <person name="Ishii H."/>
            <person name="Satoh N."/>
            <person name="Nishiyama T."/>
            <person name="Hasebe M."/>
            <person name="Maruyama T."/>
            <person name="Minagawa J."/>
            <person name="Obokata J."/>
            <person name="Shigenobu S."/>
        </authorList>
    </citation>
    <scope>NUCLEOTIDE SEQUENCE [LARGE SCALE GENOMIC DNA]</scope>
</reference>
<dbReference type="Gene3D" id="2.120.10.30">
    <property type="entry name" value="TolB, C-terminal domain"/>
    <property type="match status" value="1"/>
</dbReference>
<dbReference type="InterPro" id="IPR012938">
    <property type="entry name" value="Glc/Sorbosone_DH"/>
</dbReference>
<dbReference type="EMBL" id="BLXT01004630">
    <property type="protein sequence ID" value="GFO15899.1"/>
    <property type="molecule type" value="Genomic_DNA"/>
</dbReference>
<dbReference type="SUPFAM" id="SSF50952">
    <property type="entry name" value="Soluble quinoprotein glucose dehydrogenase"/>
    <property type="match status" value="1"/>
</dbReference>
<keyword evidence="3" id="KW-0964">Secreted</keyword>
<name>A0AAV4BC05_9GAST</name>
<evidence type="ECO:0000313" key="9">
    <source>
        <dbReference type="EMBL" id="GFO15899.1"/>
    </source>
</evidence>
<comment type="caution">
    <text evidence="9">The sequence shown here is derived from an EMBL/GenBank/DDBJ whole genome shotgun (WGS) entry which is preliminary data.</text>
</comment>
<dbReference type="InterPro" id="IPR011041">
    <property type="entry name" value="Quinoprot_gluc/sorb_DH_b-prop"/>
</dbReference>
<keyword evidence="5" id="KW-1015">Disulfide bond</keyword>
<feature type="domain" description="Glucose/Sorbosone dehydrogenase" evidence="8">
    <location>
        <begin position="243"/>
        <end position="559"/>
    </location>
</feature>
<dbReference type="AlphaFoldDB" id="A0AAV4BC05"/>
<dbReference type="Pfam" id="PF07995">
    <property type="entry name" value="GSDH"/>
    <property type="match status" value="1"/>
</dbReference>
<evidence type="ECO:0000256" key="1">
    <source>
        <dbReference type="ARBA" id="ARBA00004613"/>
    </source>
</evidence>
<feature type="domain" description="Folate receptor-like" evidence="7">
    <location>
        <begin position="91"/>
        <end position="171"/>
    </location>
</feature>
<evidence type="ECO:0000259" key="7">
    <source>
        <dbReference type="Pfam" id="PF03024"/>
    </source>
</evidence>
<comment type="subcellular location">
    <subcellularLocation>
        <location evidence="1">Secreted</location>
    </subcellularLocation>
</comment>
<accession>A0AAV4BC05</accession>
<dbReference type="InterPro" id="IPR018143">
    <property type="entry name" value="Folate_rcpt-like"/>
</dbReference>
<evidence type="ECO:0000256" key="6">
    <source>
        <dbReference type="ARBA" id="ARBA00023180"/>
    </source>
</evidence>
<dbReference type="InterPro" id="IPR011042">
    <property type="entry name" value="6-blade_b-propeller_TolB-like"/>
</dbReference>
<dbReference type="GO" id="GO:0005576">
    <property type="term" value="C:extracellular region"/>
    <property type="evidence" value="ECO:0007669"/>
    <property type="project" value="UniProtKB-SubCell"/>
</dbReference>
<evidence type="ECO:0000256" key="3">
    <source>
        <dbReference type="ARBA" id="ARBA00022525"/>
    </source>
</evidence>